<dbReference type="Pfam" id="PF26541">
    <property type="entry name" value="MafI2"/>
    <property type="match status" value="1"/>
</dbReference>
<accession>A0ABT8B954</accession>
<name>A0ABT8B954_9NEIS</name>
<reference evidence="1" key="1">
    <citation type="journal article" date="2014" name="Int. J. Syst. Evol. Microbiol.">
        <title>Complete genome of a new Firmicutes species belonging to the dominant human colonic microbiota ('Ruminococcus bicirculans') reveals two chromosomes and a selective capacity to utilize plant glucans.</title>
        <authorList>
            <consortium name="NISC Comparative Sequencing Program"/>
            <person name="Wegmann U."/>
            <person name="Louis P."/>
            <person name="Goesmann A."/>
            <person name="Henrissat B."/>
            <person name="Duncan S.H."/>
            <person name="Flint H.J."/>
        </authorList>
    </citation>
    <scope>NUCLEOTIDE SEQUENCE</scope>
    <source>
        <strain evidence="1">CECT 7703</strain>
    </source>
</reference>
<organism evidence="1 2">
    <name type="scientific">Chitinimonas viridis</name>
    <dbReference type="NCBI Taxonomy" id="664880"/>
    <lineage>
        <taxon>Bacteria</taxon>
        <taxon>Pseudomonadati</taxon>
        <taxon>Pseudomonadota</taxon>
        <taxon>Betaproteobacteria</taxon>
        <taxon>Neisseriales</taxon>
        <taxon>Chitinibacteraceae</taxon>
        <taxon>Chitinimonas</taxon>
    </lineage>
</organism>
<protein>
    <recommendedName>
        <fullName evidence="3">DUF1902 domain-containing protein</fullName>
    </recommendedName>
</protein>
<gene>
    <name evidence="1" type="ORF">QWZ03_15045</name>
</gene>
<dbReference type="InterPro" id="IPR058702">
    <property type="entry name" value="MafI2-like"/>
</dbReference>
<sequence>MDDFSIQVLRLVKALYGAVSPNFRMVMLSSENGRWQLTFVLEREDAEDREEIYDVVDEFEALQEKGIGYDLHVLVSGELLVYPKVPAWVVYRRRE</sequence>
<keyword evidence="2" id="KW-1185">Reference proteome</keyword>
<comment type="caution">
    <text evidence="1">The sequence shown here is derived from an EMBL/GenBank/DDBJ whole genome shotgun (WGS) entry which is preliminary data.</text>
</comment>
<evidence type="ECO:0000313" key="2">
    <source>
        <dbReference type="Proteomes" id="UP001180081"/>
    </source>
</evidence>
<proteinExistence type="predicted"/>
<dbReference type="RefSeq" id="WP_290333472.1">
    <property type="nucleotide sequence ID" value="NZ_JAUFPU010000018.1"/>
</dbReference>
<evidence type="ECO:0008006" key="3">
    <source>
        <dbReference type="Google" id="ProtNLM"/>
    </source>
</evidence>
<reference evidence="1" key="2">
    <citation type="submission" date="2023-06" db="EMBL/GenBank/DDBJ databases">
        <authorList>
            <person name="Lucena T."/>
            <person name="Sun Q."/>
        </authorList>
    </citation>
    <scope>NUCLEOTIDE SEQUENCE</scope>
    <source>
        <strain evidence="1">CECT 7703</strain>
    </source>
</reference>
<evidence type="ECO:0000313" key="1">
    <source>
        <dbReference type="EMBL" id="MDN3578083.1"/>
    </source>
</evidence>
<dbReference type="EMBL" id="JAUFPU010000018">
    <property type="protein sequence ID" value="MDN3578083.1"/>
    <property type="molecule type" value="Genomic_DNA"/>
</dbReference>
<dbReference type="Proteomes" id="UP001180081">
    <property type="component" value="Unassembled WGS sequence"/>
</dbReference>